<evidence type="ECO:0000313" key="3">
    <source>
        <dbReference type="Proteomes" id="UP000234585"/>
    </source>
</evidence>
<protein>
    <submittedName>
        <fullName evidence="2">Uncharacterized protein</fullName>
    </submittedName>
</protein>
<evidence type="ECO:0000256" key="1">
    <source>
        <dbReference type="SAM" id="Phobius"/>
    </source>
</evidence>
<dbReference type="EMBL" id="KZ559121">
    <property type="protein sequence ID" value="PLB41254.1"/>
    <property type="molecule type" value="Genomic_DNA"/>
</dbReference>
<evidence type="ECO:0000313" key="2">
    <source>
        <dbReference type="EMBL" id="PLB41254.1"/>
    </source>
</evidence>
<proteinExistence type="predicted"/>
<keyword evidence="1" id="KW-0472">Membrane</keyword>
<accession>A0A2I2FKX7</accession>
<keyword evidence="1" id="KW-1133">Transmembrane helix</keyword>
<dbReference type="AlphaFoldDB" id="A0A2I2FKX7"/>
<reference evidence="2 3" key="1">
    <citation type="submission" date="2017-12" db="EMBL/GenBank/DDBJ databases">
        <authorList>
            <consortium name="DOE Joint Genome Institute"/>
            <person name="Haridas S."/>
            <person name="Kjaerbolling I."/>
            <person name="Vesth T.C."/>
            <person name="Frisvad J.C."/>
            <person name="Nybo J.L."/>
            <person name="Theobald S."/>
            <person name="Kuo A."/>
            <person name="Bowyer P."/>
            <person name="Matsuda Y."/>
            <person name="Mondo S."/>
            <person name="Lyhne E.K."/>
            <person name="Kogle M.E."/>
            <person name="Clum A."/>
            <person name="Lipzen A."/>
            <person name="Salamov A."/>
            <person name="Ngan C.Y."/>
            <person name="Daum C."/>
            <person name="Chiniquy J."/>
            <person name="Barry K."/>
            <person name="LaButti K."/>
            <person name="Simmons B.A."/>
            <person name="Magnuson J.K."/>
            <person name="Mortensen U.H."/>
            <person name="Larsen T.O."/>
            <person name="Grigoriev I.V."/>
            <person name="Baker S.E."/>
            <person name="Andersen M.R."/>
            <person name="Nordberg H.P."/>
            <person name="Cantor M.N."/>
            <person name="Hua S.X."/>
        </authorList>
    </citation>
    <scope>NUCLEOTIDE SEQUENCE [LARGE SCALE GENOMIC DNA]</scope>
    <source>
        <strain evidence="2 3">CBS 102.13</strain>
    </source>
</reference>
<gene>
    <name evidence="2" type="ORF">BDW47DRAFT_65919</name>
</gene>
<feature type="transmembrane region" description="Helical" evidence="1">
    <location>
        <begin position="58"/>
        <end position="79"/>
    </location>
</feature>
<sequence>MPIEEPEQSARSGAGSRFWWDVMWMVVGFFALSVSQGWGMKSDVFKVYFSLVFWKVMVWGILVFFFFVSFLGLGVPFFLY</sequence>
<dbReference type="RefSeq" id="XP_024675266.1">
    <property type="nucleotide sequence ID" value="XM_024819550.1"/>
</dbReference>
<organism evidence="2 3">
    <name type="scientific">Aspergillus candidus</name>
    <dbReference type="NCBI Taxonomy" id="41067"/>
    <lineage>
        <taxon>Eukaryota</taxon>
        <taxon>Fungi</taxon>
        <taxon>Dikarya</taxon>
        <taxon>Ascomycota</taxon>
        <taxon>Pezizomycotina</taxon>
        <taxon>Eurotiomycetes</taxon>
        <taxon>Eurotiomycetidae</taxon>
        <taxon>Eurotiales</taxon>
        <taxon>Aspergillaceae</taxon>
        <taxon>Aspergillus</taxon>
        <taxon>Aspergillus subgen. Circumdati</taxon>
    </lineage>
</organism>
<name>A0A2I2FKX7_ASPCN</name>
<keyword evidence="1" id="KW-0812">Transmembrane</keyword>
<feature type="transmembrane region" description="Helical" evidence="1">
    <location>
        <begin position="18"/>
        <end position="38"/>
    </location>
</feature>
<dbReference type="Proteomes" id="UP000234585">
    <property type="component" value="Unassembled WGS sequence"/>
</dbReference>
<dbReference type="GeneID" id="36526710"/>
<keyword evidence="3" id="KW-1185">Reference proteome</keyword>